<dbReference type="GO" id="GO:0005524">
    <property type="term" value="F:ATP binding"/>
    <property type="evidence" value="ECO:0007669"/>
    <property type="project" value="UniProtKB-KW"/>
</dbReference>
<dbReference type="PRINTS" id="PR00344">
    <property type="entry name" value="BCTRLSENSOR"/>
</dbReference>
<feature type="transmembrane region" description="Helical" evidence="10">
    <location>
        <begin position="141"/>
        <end position="162"/>
    </location>
</feature>
<dbReference type="EMBL" id="FOQH01000005">
    <property type="protein sequence ID" value="SFI28477.1"/>
    <property type="molecule type" value="Genomic_DNA"/>
</dbReference>
<keyword evidence="5" id="KW-0547">Nucleotide-binding</keyword>
<evidence type="ECO:0000259" key="11">
    <source>
        <dbReference type="PROSITE" id="PS50109"/>
    </source>
</evidence>
<dbReference type="AlphaFoldDB" id="A0A1I3GYU0"/>
<dbReference type="SUPFAM" id="SSF55874">
    <property type="entry name" value="ATPase domain of HSP90 chaperone/DNA topoisomerase II/histidine kinase"/>
    <property type="match status" value="1"/>
</dbReference>
<keyword evidence="3" id="KW-0597">Phosphoprotein</keyword>
<dbReference type="Gene3D" id="3.30.565.10">
    <property type="entry name" value="Histidine kinase-like ATPase, C-terminal domain"/>
    <property type="match status" value="1"/>
</dbReference>
<dbReference type="SMART" id="SM00388">
    <property type="entry name" value="HisKA"/>
    <property type="match status" value="1"/>
</dbReference>
<keyword evidence="6" id="KW-0418">Kinase</keyword>
<feature type="transmembrane region" description="Helical" evidence="10">
    <location>
        <begin position="241"/>
        <end position="261"/>
    </location>
</feature>
<evidence type="ECO:0000313" key="12">
    <source>
        <dbReference type="EMBL" id="SFI28477.1"/>
    </source>
</evidence>
<dbReference type="SMART" id="SM00387">
    <property type="entry name" value="HATPase_c"/>
    <property type="match status" value="1"/>
</dbReference>
<feature type="transmembrane region" description="Helical" evidence="10">
    <location>
        <begin position="174"/>
        <end position="194"/>
    </location>
</feature>
<feature type="transmembrane region" description="Helical" evidence="10">
    <location>
        <begin position="214"/>
        <end position="234"/>
    </location>
</feature>
<feature type="transmembrane region" description="Helical" evidence="10">
    <location>
        <begin position="73"/>
        <end position="95"/>
    </location>
</feature>
<dbReference type="PANTHER" id="PTHR43065">
    <property type="entry name" value="SENSOR HISTIDINE KINASE"/>
    <property type="match status" value="1"/>
</dbReference>
<dbReference type="EC" id="2.7.13.3" evidence="2"/>
<name>A0A1I3GYU0_9RHOB</name>
<keyword evidence="10" id="KW-0472">Membrane</keyword>
<feature type="region of interest" description="Disordered" evidence="9">
    <location>
        <begin position="1"/>
        <end position="24"/>
    </location>
</feature>
<dbReference type="Proteomes" id="UP000199377">
    <property type="component" value="Unassembled WGS sequence"/>
</dbReference>
<dbReference type="InterPro" id="IPR005467">
    <property type="entry name" value="His_kinase_dom"/>
</dbReference>
<dbReference type="CDD" id="cd00082">
    <property type="entry name" value="HisKA"/>
    <property type="match status" value="1"/>
</dbReference>
<evidence type="ECO:0000256" key="5">
    <source>
        <dbReference type="ARBA" id="ARBA00022741"/>
    </source>
</evidence>
<keyword evidence="4" id="KW-0808">Transferase</keyword>
<keyword evidence="7" id="KW-0067">ATP-binding</keyword>
<dbReference type="PROSITE" id="PS50109">
    <property type="entry name" value="HIS_KIN"/>
    <property type="match status" value="1"/>
</dbReference>
<proteinExistence type="predicted"/>
<evidence type="ECO:0000256" key="7">
    <source>
        <dbReference type="ARBA" id="ARBA00022840"/>
    </source>
</evidence>
<dbReference type="SUPFAM" id="SSF47384">
    <property type="entry name" value="Homodimeric domain of signal transducing histidine kinase"/>
    <property type="match status" value="1"/>
</dbReference>
<comment type="catalytic activity">
    <reaction evidence="1">
        <text>ATP + protein L-histidine = ADP + protein N-phospho-L-histidine.</text>
        <dbReference type="EC" id="2.7.13.3"/>
    </reaction>
</comment>
<dbReference type="PANTHER" id="PTHR43065:SF10">
    <property type="entry name" value="PEROXIDE STRESS-ACTIVATED HISTIDINE KINASE MAK3"/>
    <property type="match status" value="1"/>
</dbReference>
<feature type="domain" description="Histidine kinase" evidence="11">
    <location>
        <begin position="325"/>
        <end position="540"/>
    </location>
</feature>
<dbReference type="STRING" id="1114924.SAMN05216258_105409"/>
<feature type="transmembrane region" description="Helical" evidence="10">
    <location>
        <begin position="102"/>
        <end position="121"/>
    </location>
</feature>
<reference evidence="12 13" key="1">
    <citation type="submission" date="2016-10" db="EMBL/GenBank/DDBJ databases">
        <authorList>
            <person name="de Groot N.N."/>
        </authorList>
    </citation>
    <scope>NUCLEOTIDE SEQUENCE [LARGE SCALE GENOMIC DNA]</scope>
    <source>
        <strain evidence="12 13">CGMCC 1.11030</strain>
    </source>
</reference>
<evidence type="ECO:0000313" key="13">
    <source>
        <dbReference type="Proteomes" id="UP000199377"/>
    </source>
</evidence>
<feature type="transmembrane region" description="Helical" evidence="10">
    <location>
        <begin position="40"/>
        <end position="61"/>
    </location>
</feature>
<dbReference type="InterPro" id="IPR004358">
    <property type="entry name" value="Sig_transdc_His_kin-like_C"/>
</dbReference>
<gene>
    <name evidence="12" type="ORF">SAMN05216258_105409</name>
</gene>
<feature type="compositionally biased region" description="Basic and acidic residues" evidence="9">
    <location>
        <begin position="1"/>
        <end position="12"/>
    </location>
</feature>
<dbReference type="InterPro" id="IPR033424">
    <property type="entry name" value="MASE4"/>
</dbReference>
<evidence type="ECO:0000256" key="4">
    <source>
        <dbReference type="ARBA" id="ARBA00022679"/>
    </source>
</evidence>
<keyword evidence="10" id="KW-0812">Transmembrane</keyword>
<dbReference type="Pfam" id="PF17158">
    <property type="entry name" value="MASE4"/>
    <property type="match status" value="1"/>
</dbReference>
<dbReference type="InterPro" id="IPR036097">
    <property type="entry name" value="HisK_dim/P_sf"/>
</dbReference>
<evidence type="ECO:0000256" key="3">
    <source>
        <dbReference type="ARBA" id="ARBA00022553"/>
    </source>
</evidence>
<keyword evidence="13" id="KW-1185">Reference proteome</keyword>
<dbReference type="Gene3D" id="1.10.287.130">
    <property type="match status" value="1"/>
</dbReference>
<dbReference type="RefSeq" id="WP_092860220.1">
    <property type="nucleotide sequence ID" value="NZ_FOQH01000005.1"/>
</dbReference>
<feature type="transmembrane region" description="Helical" evidence="10">
    <location>
        <begin position="273"/>
        <end position="294"/>
    </location>
</feature>
<evidence type="ECO:0000256" key="6">
    <source>
        <dbReference type="ARBA" id="ARBA00022777"/>
    </source>
</evidence>
<evidence type="ECO:0000256" key="10">
    <source>
        <dbReference type="SAM" id="Phobius"/>
    </source>
</evidence>
<dbReference type="InterPro" id="IPR003594">
    <property type="entry name" value="HATPase_dom"/>
</dbReference>
<organism evidence="12 13">
    <name type="scientific">Albimonas pacifica</name>
    <dbReference type="NCBI Taxonomy" id="1114924"/>
    <lineage>
        <taxon>Bacteria</taxon>
        <taxon>Pseudomonadati</taxon>
        <taxon>Pseudomonadota</taxon>
        <taxon>Alphaproteobacteria</taxon>
        <taxon>Rhodobacterales</taxon>
        <taxon>Paracoccaceae</taxon>
        <taxon>Albimonas</taxon>
    </lineage>
</organism>
<keyword evidence="10" id="KW-1133">Transmembrane helix</keyword>
<protein>
    <recommendedName>
        <fullName evidence="2">histidine kinase</fullName>
        <ecNumber evidence="2">2.7.13.3</ecNumber>
    </recommendedName>
</protein>
<dbReference type="OrthoDB" id="9795133at2"/>
<evidence type="ECO:0000256" key="2">
    <source>
        <dbReference type="ARBA" id="ARBA00012438"/>
    </source>
</evidence>
<keyword evidence="8" id="KW-0902">Two-component regulatory system</keyword>
<dbReference type="Pfam" id="PF02518">
    <property type="entry name" value="HATPase_c"/>
    <property type="match status" value="1"/>
</dbReference>
<evidence type="ECO:0000256" key="9">
    <source>
        <dbReference type="SAM" id="MobiDB-lite"/>
    </source>
</evidence>
<evidence type="ECO:0000256" key="1">
    <source>
        <dbReference type="ARBA" id="ARBA00000085"/>
    </source>
</evidence>
<dbReference type="InterPro" id="IPR003661">
    <property type="entry name" value="HisK_dim/P_dom"/>
</dbReference>
<accession>A0A1I3GYU0</accession>
<dbReference type="InterPro" id="IPR036890">
    <property type="entry name" value="HATPase_C_sf"/>
</dbReference>
<evidence type="ECO:0000256" key="8">
    <source>
        <dbReference type="ARBA" id="ARBA00023012"/>
    </source>
</evidence>
<sequence length="540" mass="56697">MSPHPRPDRSRCAEAPPPASRQGEPQVLLISTERPGRADLAQAGAVVGLLVAALLLVAPSATVRLPGTEPLTAAYVAATLICQMLTAGLLLGVNAVQPTRGLLTLAAGYLFAGAMIVPWGLSFPGAFPALEGAGRLNATATIAAVARLGFPLFVLAYALAPAGRPAGARGPGRGATAAALAAVVAGVAGLGWAVLFTDMPLPPFMRDALHVAPLWRAVPPTAVAICLVAIAALARRFASLLDLWLIVVLISLIIEIALLAWLSGGTRLTLGWWAGRLFGLAAASVVLAVLLIGAARLYARQARAAFAADRARESRLTLVEAISGALAHELRQPLASIGLGAAAGLRWLRRDPPDLREAEAALERILVVGERAAQVIDAVRGSYRGEDADRVRVDVAVATREAIARSRQEAELERVVIRTDLAPDLPPVLIDPLKLQLALVNLMRNAIDAMRDVTSRPRILSVTAAREGEMVAIAVRDTGEGLPEGWEGRLFANVFTTKPEGMGVGLMFCRTIVETAGGRIEAEPNLSHGAVFRIWLPAAE</sequence>
<dbReference type="GO" id="GO:0000155">
    <property type="term" value="F:phosphorelay sensor kinase activity"/>
    <property type="evidence" value="ECO:0007669"/>
    <property type="project" value="InterPro"/>
</dbReference>